<keyword evidence="3" id="KW-1185">Reference proteome</keyword>
<reference evidence="2 3" key="1">
    <citation type="submission" date="2019-05" db="EMBL/GenBank/DDBJ databases">
        <title>Another draft genome of Portunus trituberculatus and its Hox gene families provides insights of decapod evolution.</title>
        <authorList>
            <person name="Jeong J.-H."/>
            <person name="Song I."/>
            <person name="Kim S."/>
            <person name="Choi T."/>
            <person name="Kim D."/>
            <person name="Ryu S."/>
            <person name="Kim W."/>
        </authorList>
    </citation>
    <scope>NUCLEOTIDE SEQUENCE [LARGE SCALE GENOMIC DNA]</scope>
    <source>
        <tissue evidence="2">Muscle</tissue>
    </source>
</reference>
<dbReference type="AlphaFoldDB" id="A0A5B7D5A0"/>
<evidence type="ECO:0000256" key="1">
    <source>
        <dbReference type="SAM" id="MobiDB-lite"/>
    </source>
</evidence>
<dbReference type="Proteomes" id="UP000324222">
    <property type="component" value="Unassembled WGS sequence"/>
</dbReference>
<protein>
    <submittedName>
        <fullName evidence="2">Uncharacterized protein</fullName>
    </submittedName>
</protein>
<evidence type="ECO:0000313" key="3">
    <source>
        <dbReference type="Proteomes" id="UP000324222"/>
    </source>
</evidence>
<feature type="region of interest" description="Disordered" evidence="1">
    <location>
        <begin position="1"/>
        <end position="39"/>
    </location>
</feature>
<name>A0A5B7D5A0_PORTR</name>
<accession>A0A5B7D5A0</accession>
<proteinExistence type="predicted"/>
<sequence>MEETDKTEGGADWPPDTPKLAPRRHSWNDKQASQVPQSSETYVGMKTVKTLPITLLTTMDTS</sequence>
<feature type="compositionally biased region" description="Polar residues" evidence="1">
    <location>
        <begin position="29"/>
        <end position="39"/>
    </location>
</feature>
<organism evidence="2 3">
    <name type="scientific">Portunus trituberculatus</name>
    <name type="common">Swimming crab</name>
    <name type="synonym">Neptunus trituberculatus</name>
    <dbReference type="NCBI Taxonomy" id="210409"/>
    <lineage>
        <taxon>Eukaryota</taxon>
        <taxon>Metazoa</taxon>
        <taxon>Ecdysozoa</taxon>
        <taxon>Arthropoda</taxon>
        <taxon>Crustacea</taxon>
        <taxon>Multicrustacea</taxon>
        <taxon>Malacostraca</taxon>
        <taxon>Eumalacostraca</taxon>
        <taxon>Eucarida</taxon>
        <taxon>Decapoda</taxon>
        <taxon>Pleocyemata</taxon>
        <taxon>Brachyura</taxon>
        <taxon>Eubrachyura</taxon>
        <taxon>Portunoidea</taxon>
        <taxon>Portunidae</taxon>
        <taxon>Portuninae</taxon>
        <taxon>Portunus</taxon>
    </lineage>
</organism>
<gene>
    <name evidence="2" type="ORF">E2C01_009077</name>
</gene>
<comment type="caution">
    <text evidence="2">The sequence shown here is derived from an EMBL/GenBank/DDBJ whole genome shotgun (WGS) entry which is preliminary data.</text>
</comment>
<dbReference type="EMBL" id="VSRR010000490">
    <property type="protein sequence ID" value="MPC16256.1"/>
    <property type="molecule type" value="Genomic_DNA"/>
</dbReference>
<evidence type="ECO:0000313" key="2">
    <source>
        <dbReference type="EMBL" id="MPC16256.1"/>
    </source>
</evidence>